<dbReference type="InterPro" id="IPR014001">
    <property type="entry name" value="Helicase_ATP-bd"/>
</dbReference>
<reference evidence="3 4" key="1">
    <citation type="journal article" date="2013" name="BMC Genomics">
        <title>Reconstruction of the lipid metabolism for the microalga Monoraphidium neglectum from its genome sequence reveals characteristics suitable for biofuel production.</title>
        <authorList>
            <person name="Bogen C."/>
            <person name="Al-Dilaimi A."/>
            <person name="Albersmeier A."/>
            <person name="Wichmann J."/>
            <person name="Grundmann M."/>
            <person name="Rupp O."/>
            <person name="Lauersen K.J."/>
            <person name="Blifernez-Klassen O."/>
            <person name="Kalinowski J."/>
            <person name="Goesmann A."/>
            <person name="Mussgnug J.H."/>
            <person name="Kruse O."/>
        </authorList>
    </citation>
    <scope>NUCLEOTIDE SEQUENCE [LARGE SCALE GENOMIC DNA]</scope>
    <source>
        <strain evidence="3 4">SAG 48.87</strain>
    </source>
</reference>
<dbReference type="EC" id="3.6.1.-" evidence="3"/>
<dbReference type="PANTHER" id="PTHR18934:SF267">
    <property type="entry name" value="ATP-DEPENDENT RNA HELICASE YLR419W-RELATED"/>
    <property type="match status" value="1"/>
</dbReference>
<sequence>MNLDLTTPKVAFSLQPAARQLLASCRPDLEDQRRRLEALLPPPREQLGGGGNDDSDDEGASADDDWEGGDQGSRRGRGGRSKKRQRELNVMLRERLQAAKRDKDARARFTARRVLPAWRQRQAVLSAVGKSRVTLVTGETGCGKSTQVPQFILDEAAAAGRGGAVHIVITQPRVLTATALARRVAQERGEAVGGVVGFSVGGARKVVGPDTCLRFVTPGLLLRWLGVAHDLAGVTHVIVDEVHERGIQVGG</sequence>
<dbReference type="Gene3D" id="3.40.50.300">
    <property type="entry name" value="P-loop containing nucleotide triphosphate hydrolases"/>
    <property type="match status" value="1"/>
</dbReference>
<dbReference type="OrthoDB" id="5600252at2759"/>
<dbReference type="PROSITE" id="PS51192">
    <property type="entry name" value="HELICASE_ATP_BIND_1"/>
    <property type="match status" value="1"/>
</dbReference>
<keyword evidence="3" id="KW-0547">Nucleotide-binding</keyword>
<feature type="domain" description="Helicase ATP-binding" evidence="2">
    <location>
        <begin position="125"/>
        <end position="251"/>
    </location>
</feature>
<keyword evidence="4" id="KW-1185">Reference proteome</keyword>
<keyword evidence="3" id="KW-0347">Helicase</keyword>
<feature type="compositionally biased region" description="Acidic residues" evidence="1">
    <location>
        <begin position="53"/>
        <end position="68"/>
    </location>
</feature>
<dbReference type="SUPFAM" id="SSF52540">
    <property type="entry name" value="P-loop containing nucleoside triphosphate hydrolases"/>
    <property type="match status" value="1"/>
</dbReference>
<dbReference type="KEGG" id="mng:MNEG_0495"/>
<feature type="region of interest" description="Disordered" evidence="1">
    <location>
        <begin position="33"/>
        <end position="87"/>
    </location>
</feature>
<dbReference type="GeneID" id="25726613"/>
<name>A0A0D2NTC6_9CHLO</name>
<dbReference type="GO" id="GO:0004386">
    <property type="term" value="F:helicase activity"/>
    <property type="evidence" value="ECO:0007669"/>
    <property type="project" value="UniProtKB-KW"/>
</dbReference>
<dbReference type="RefSeq" id="XP_013906465.1">
    <property type="nucleotide sequence ID" value="XM_014051011.1"/>
</dbReference>
<gene>
    <name evidence="3" type="ORF">MNEG_0495</name>
</gene>
<dbReference type="GO" id="GO:0003723">
    <property type="term" value="F:RNA binding"/>
    <property type="evidence" value="ECO:0007669"/>
    <property type="project" value="TreeGrafter"/>
</dbReference>
<evidence type="ECO:0000313" key="3">
    <source>
        <dbReference type="EMBL" id="KIZ07446.1"/>
    </source>
</evidence>
<dbReference type="Proteomes" id="UP000054498">
    <property type="component" value="Unassembled WGS sequence"/>
</dbReference>
<dbReference type="CDD" id="cd17917">
    <property type="entry name" value="DEXHc_RHA-like"/>
    <property type="match status" value="1"/>
</dbReference>
<dbReference type="AlphaFoldDB" id="A0A0D2NTC6"/>
<keyword evidence="3" id="KW-0067">ATP-binding</keyword>
<evidence type="ECO:0000259" key="2">
    <source>
        <dbReference type="PROSITE" id="PS51192"/>
    </source>
</evidence>
<dbReference type="STRING" id="145388.A0A0D2NTC6"/>
<dbReference type="EMBL" id="KK100260">
    <property type="protein sequence ID" value="KIZ07446.1"/>
    <property type="molecule type" value="Genomic_DNA"/>
</dbReference>
<dbReference type="GO" id="GO:0016787">
    <property type="term" value="F:hydrolase activity"/>
    <property type="evidence" value="ECO:0007669"/>
    <property type="project" value="UniProtKB-KW"/>
</dbReference>
<proteinExistence type="predicted"/>
<evidence type="ECO:0000256" key="1">
    <source>
        <dbReference type="SAM" id="MobiDB-lite"/>
    </source>
</evidence>
<dbReference type="InterPro" id="IPR027417">
    <property type="entry name" value="P-loop_NTPase"/>
</dbReference>
<protein>
    <submittedName>
        <fullName evidence="3">Putative ATP-dependent RNA helicase DHX57</fullName>
        <ecNumber evidence="3">3.6.1.-</ecNumber>
    </submittedName>
</protein>
<accession>A0A0D2NTC6</accession>
<evidence type="ECO:0000313" key="4">
    <source>
        <dbReference type="Proteomes" id="UP000054498"/>
    </source>
</evidence>
<organism evidence="3 4">
    <name type="scientific">Monoraphidium neglectum</name>
    <dbReference type="NCBI Taxonomy" id="145388"/>
    <lineage>
        <taxon>Eukaryota</taxon>
        <taxon>Viridiplantae</taxon>
        <taxon>Chlorophyta</taxon>
        <taxon>core chlorophytes</taxon>
        <taxon>Chlorophyceae</taxon>
        <taxon>CS clade</taxon>
        <taxon>Sphaeropleales</taxon>
        <taxon>Selenastraceae</taxon>
        <taxon>Monoraphidium</taxon>
    </lineage>
</organism>
<keyword evidence="3" id="KW-0378">Hydrolase</keyword>
<feature type="compositionally biased region" description="Basic residues" evidence="1">
    <location>
        <begin position="74"/>
        <end position="85"/>
    </location>
</feature>
<dbReference type="PANTHER" id="PTHR18934">
    <property type="entry name" value="ATP-DEPENDENT RNA HELICASE"/>
    <property type="match status" value="1"/>
</dbReference>